<dbReference type="NCBIfam" id="TIGR00057">
    <property type="entry name" value="L-threonylcarbamoyladenylate synthase"/>
    <property type="match status" value="1"/>
</dbReference>
<dbReference type="Proteomes" id="UP000004095">
    <property type="component" value="Unassembled WGS sequence"/>
</dbReference>
<dbReference type="InterPro" id="IPR052532">
    <property type="entry name" value="SUA5_domain"/>
</dbReference>
<comment type="caution">
    <text evidence="2">The sequence shown here is derived from an EMBL/GenBank/DDBJ whole genome shotgun (WGS) entry which is preliminary data.</text>
</comment>
<dbReference type="PANTHER" id="PTHR42828:SF3">
    <property type="entry name" value="THREONYLCARBAMOYL-AMP SYNTHASE"/>
    <property type="match status" value="1"/>
</dbReference>
<dbReference type="PANTHER" id="PTHR42828">
    <property type="entry name" value="DHBP SYNTHASE RIBB-LIKE ALPHA/BETA DOMAIN-CONTAINING PROTEIN"/>
    <property type="match status" value="1"/>
</dbReference>
<dbReference type="SUPFAM" id="SSF55821">
    <property type="entry name" value="YrdC/RibB"/>
    <property type="match status" value="1"/>
</dbReference>
<dbReference type="eggNOG" id="COG0009">
    <property type="taxonomic scope" value="Bacteria"/>
</dbReference>
<dbReference type="AlphaFoldDB" id="A1ZST8"/>
<evidence type="ECO:0000259" key="1">
    <source>
        <dbReference type="PROSITE" id="PS51163"/>
    </source>
</evidence>
<dbReference type="InterPro" id="IPR017945">
    <property type="entry name" value="DHBP_synth_RibB-like_a/b_dom"/>
</dbReference>
<dbReference type="EMBL" id="AAWS01000033">
    <property type="protein sequence ID" value="EAY26502.1"/>
    <property type="molecule type" value="Genomic_DNA"/>
</dbReference>
<dbReference type="GO" id="GO:0003725">
    <property type="term" value="F:double-stranded RNA binding"/>
    <property type="evidence" value="ECO:0007669"/>
    <property type="project" value="InterPro"/>
</dbReference>
<dbReference type="RefSeq" id="WP_002700728.1">
    <property type="nucleotide sequence ID" value="NZ_AAWS01000033.1"/>
</dbReference>
<evidence type="ECO:0000313" key="2">
    <source>
        <dbReference type="EMBL" id="EAY26502.1"/>
    </source>
</evidence>
<accession>A1ZST8</accession>
<gene>
    <name evidence="2" type="ORF">M23134_01672</name>
</gene>
<name>A1ZST8_MICM2</name>
<dbReference type="InterPro" id="IPR006070">
    <property type="entry name" value="Sua5-like_dom"/>
</dbReference>
<dbReference type="OrthoDB" id="9814580at2"/>
<dbReference type="PROSITE" id="PS51163">
    <property type="entry name" value="YRDC"/>
    <property type="match status" value="1"/>
</dbReference>
<sequence>MIATLFKTHPDNPEMRKISQVVECLRSGGVIIYPTDTVYGLGCDIHNQKAVEKICQIKKINPKKRKNLSFICNDLSHIAEYARIGNATFKLMKKALPGPYTFILETSSRVPKILNISKKNVGIRIPDNNIARLIVKELGNPIITSSVLAEDEVVKYLTDPEDIYEQYKHKVDLVIDGGNGSNVGSTIIDCSDDNVTVLRQGAGDIMQFI</sequence>
<protein>
    <submittedName>
        <fullName evidence="2">Sua5/YciO/YrdC/YwlC family protein</fullName>
    </submittedName>
</protein>
<evidence type="ECO:0000313" key="3">
    <source>
        <dbReference type="Proteomes" id="UP000004095"/>
    </source>
</evidence>
<organism evidence="2 3">
    <name type="scientific">Microscilla marina ATCC 23134</name>
    <dbReference type="NCBI Taxonomy" id="313606"/>
    <lineage>
        <taxon>Bacteria</taxon>
        <taxon>Pseudomonadati</taxon>
        <taxon>Bacteroidota</taxon>
        <taxon>Cytophagia</taxon>
        <taxon>Cytophagales</taxon>
        <taxon>Microscillaceae</taxon>
        <taxon>Microscilla</taxon>
    </lineage>
</organism>
<proteinExistence type="predicted"/>
<reference evidence="2" key="1">
    <citation type="submission" date="2007-01" db="EMBL/GenBank/DDBJ databases">
        <authorList>
            <person name="Haygood M."/>
            <person name="Podell S."/>
            <person name="Anderson C."/>
            <person name="Hopkinson B."/>
            <person name="Roe K."/>
            <person name="Barbeau K."/>
            <person name="Gaasterland T."/>
            <person name="Ferriera S."/>
            <person name="Johnson J."/>
            <person name="Kravitz S."/>
            <person name="Beeson K."/>
            <person name="Sutton G."/>
            <person name="Rogers Y.-H."/>
            <person name="Friedman R."/>
            <person name="Frazier M."/>
            <person name="Venter J.C."/>
        </authorList>
    </citation>
    <scope>NUCLEOTIDE SEQUENCE [LARGE SCALE GENOMIC DNA]</scope>
    <source>
        <strain evidence="2">ATCC 23134</strain>
    </source>
</reference>
<feature type="domain" description="YrdC-like" evidence="1">
    <location>
        <begin position="15"/>
        <end position="203"/>
    </location>
</feature>
<keyword evidence="3" id="KW-1185">Reference proteome</keyword>
<dbReference type="Gene3D" id="3.90.870.10">
    <property type="entry name" value="DHBP synthase"/>
    <property type="match status" value="1"/>
</dbReference>
<dbReference type="Pfam" id="PF01300">
    <property type="entry name" value="Sua5_yciO_yrdC"/>
    <property type="match status" value="1"/>
</dbReference>